<protein>
    <submittedName>
        <fullName evidence="2">DNA-binding bromodomain-containing protein</fullName>
    </submittedName>
</protein>
<evidence type="ECO:0000313" key="3">
    <source>
        <dbReference type="Proteomes" id="UP000585474"/>
    </source>
</evidence>
<dbReference type="Proteomes" id="UP000585474">
    <property type="component" value="Unassembled WGS sequence"/>
</dbReference>
<gene>
    <name evidence="2" type="ORF">Acr_14g0002850</name>
</gene>
<keyword evidence="2" id="KW-0238">DNA-binding</keyword>
<comment type="caution">
    <text evidence="2">The sequence shown here is derived from an EMBL/GenBank/DDBJ whole genome shotgun (WGS) entry which is preliminary data.</text>
</comment>
<reference evidence="2 3" key="1">
    <citation type="submission" date="2019-07" db="EMBL/GenBank/DDBJ databases">
        <title>De Novo Assembly of kiwifruit Actinidia rufa.</title>
        <authorList>
            <person name="Sugita-Konishi S."/>
            <person name="Sato K."/>
            <person name="Mori E."/>
            <person name="Abe Y."/>
            <person name="Kisaki G."/>
            <person name="Hamano K."/>
            <person name="Suezawa K."/>
            <person name="Otani M."/>
            <person name="Fukuda T."/>
            <person name="Manabe T."/>
            <person name="Gomi K."/>
            <person name="Tabuchi M."/>
            <person name="Akimitsu K."/>
            <person name="Kataoka I."/>
        </authorList>
    </citation>
    <scope>NUCLEOTIDE SEQUENCE [LARGE SCALE GENOMIC DNA]</scope>
    <source>
        <strain evidence="3">cv. Fuchu</strain>
    </source>
</reference>
<feature type="compositionally biased region" description="Basic and acidic residues" evidence="1">
    <location>
        <begin position="64"/>
        <end position="95"/>
    </location>
</feature>
<name>A0A7J0FR64_9ERIC</name>
<accession>A0A7J0FR64</accession>
<dbReference type="PANTHER" id="PTHR37888:SF11">
    <property type="entry name" value="DNA-BINDING BROMODOMAIN-CONTAINING PROTEIN"/>
    <property type="match status" value="1"/>
</dbReference>
<organism evidence="2 3">
    <name type="scientific">Actinidia rufa</name>
    <dbReference type="NCBI Taxonomy" id="165716"/>
    <lineage>
        <taxon>Eukaryota</taxon>
        <taxon>Viridiplantae</taxon>
        <taxon>Streptophyta</taxon>
        <taxon>Embryophyta</taxon>
        <taxon>Tracheophyta</taxon>
        <taxon>Spermatophyta</taxon>
        <taxon>Magnoliopsida</taxon>
        <taxon>eudicotyledons</taxon>
        <taxon>Gunneridae</taxon>
        <taxon>Pentapetalae</taxon>
        <taxon>asterids</taxon>
        <taxon>Ericales</taxon>
        <taxon>Actinidiaceae</taxon>
        <taxon>Actinidia</taxon>
    </lineage>
</organism>
<feature type="region of interest" description="Disordered" evidence="1">
    <location>
        <begin position="64"/>
        <end position="174"/>
    </location>
</feature>
<evidence type="ECO:0000256" key="1">
    <source>
        <dbReference type="SAM" id="MobiDB-lite"/>
    </source>
</evidence>
<dbReference type="PANTHER" id="PTHR37888">
    <property type="entry name" value="DNA-BINDING BROMODOMAIN-CONTAINING PROTEIN"/>
    <property type="match status" value="1"/>
</dbReference>
<dbReference type="OrthoDB" id="1742084at2759"/>
<dbReference type="AlphaFoldDB" id="A0A7J0FR64"/>
<dbReference type="EMBL" id="BJWL01000014">
    <property type="protein sequence ID" value="GFZ00650.1"/>
    <property type="molecule type" value="Genomic_DNA"/>
</dbReference>
<feature type="compositionally biased region" description="Basic and acidic residues" evidence="1">
    <location>
        <begin position="116"/>
        <end position="133"/>
    </location>
</feature>
<evidence type="ECO:0000313" key="2">
    <source>
        <dbReference type="EMBL" id="GFZ00650.1"/>
    </source>
</evidence>
<proteinExistence type="predicted"/>
<keyword evidence="3" id="KW-1185">Reference proteome</keyword>
<sequence>MDTLTVAMASSEGRTLARFYAEQNDGVDAVPWLEELRKLRVDELKQEIFRHDLSIQSLEWKVKRMEEERERSVKDDQNEDGKQDLEKNLEERSENDRDDGDGTPEEALPVKNAGEGLDRDFNESNSTEKRGGEPEPVQNVNVKPDPVSSESKPTGEDSYNDSSDTAAKASQEGR</sequence>
<dbReference type="GO" id="GO:0003677">
    <property type="term" value="F:DNA binding"/>
    <property type="evidence" value="ECO:0007669"/>
    <property type="project" value="UniProtKB-KW"/>
</dbReference>